<dbReference type="PRINTS" id="PR00360">
    <property type="entry name" value="C2DOMAIN"/>
</dbReference>
<evidence type="ECO:0000256" key="3">
    <source>
        <dbReference type="SAM" id="MobiDB-lite"/>
    </source>
</evidence>
<dbReference type="GO" id="GO:0030672">
    <property type="term" value="C:synaptic vesicle membrane"/>
    <property type="evidence" value="ECO:0007669"/>
    <property type="project" value="TreeGrafter"/>
</dbReference>
<evidence type="ECO:0000256" key="2">
    <source>
        <dbReference type="ARBA" id="ARBA00022837"/>
    </source>
</evidence>
<dbReference type="Gene3D" id="2.60.40.150">
    <property type="entry name" value="C2 domain"/>
    <property type="match status" value="2"/>
</dbReference>
<sequence>MSMRIKSLLSRSLDKQPLMAEDDGDQDDVQIRSRKENGGSVKSAPGRHSYAALPSDLNEKEKEDDLNYVSLLVKIRLKEGHNLAIRDASGSSDPYVKFRYKDRIVYKSSTKFKNLNPIWDEEFQMLADDMTSPIYVEVFDYDRFCTDDFMGSSTIDISQVKWFQQLELVVKLADDASPDEELGTVSFTISVVPLTNDEKDEFEQRSVRGVLSEVVRKREKCKYFPFVQNWVAVVNVVLVEGRNLNLNYNSTIPPDVYCKFKLGCEKYKSKVKIDLHQFPRDQTIEKWYSLDESTSALLLLITVSGSQSKDSVVELTDADQDQQRNPALERYNLLHTFDDIKDVGELTVKVFRAEGLLAKDIGGKSDPFAVLELVNARLQTHTEYRTLNPQWNALFTFCVKDIHTCLEVTVYDEDPNNKFEFLGKVIRNGERRWYGLKNKKLNTPVRGEIMLELNVTWNPVGILIFHPFTNFLIPYMITLEVRAALRTFQPRERKFLELDKKFKVSRE</sequence>
<feature type="domain" description="C2" evidence="4">
    <location>
        <begin position="325"/>
        <end position="449"/>
    </location>
</feature>
<dbReference type="Pfam" id="PF00168">
    <property type="entry name" value="C2"/>
    <property type="match status" value="3"/>
</dbReference>
<dbReference type="OMA" id="RTHEAFH"/>
<dbReference type="AlphaFoldDB" id="A0A0N4YSD1"/>
<accession>A0A0N4YSD1</accession>
<reference evidence="5 6" key="2">
    <citation type="submission" date="2018-11" db="EMBL/GenBank/DDBJ databases">
        <authorList>
            <consortium name="Pathogen Informatics"/>
        </authorList>
    </citation>
    <scope>NUCLEOTIDE SEQUENCE [LARGE SCALE GENOMIC DNA]</scope>
</reference>
<proteinExistence type="predicted"/>
<evidence type="ECO:0000313" key="7">
    <source>
        <dbReference type="WBParaSite" id="NBR_0002015301-mRNA-1"/>
    </source>
</evidence>
<protein>
    <submittedName>
        <fullName evidence="7">Multiple C2 and transmembrane domain-containing protein 1-like</fullName>
    </submittedName>
</protein>
<dbReference type="SUPFAM" id="SSF49562">
    <property type="entry name" value="C2 domain (Calcium/lipid-binding domain, CaLB)"/>
    <property type="match status" value="3"/>
</dbReference>
<dbReference type="CDD" id="cd08377">
    <property type="entry name" value="C2C_MCTP_PRT"/>
    <property type="match status" value="1"/>
</dbReference>
<dbReference type="Proteomes" id="UP000271162">
    <property type="component" value="Unassembled WGS sequence"/>
</dbReference>
<dbReference type="PANTHER" id="PTHR45911">
    <property type="entry name" value="C2 DOMAIN-CONTAINING PROTEIN"/>
    <property type="match status" value="1"/>
</dbReference>
<dbReference type="InterPro" id="IPR000008">
    <property type="entry name" value="C2_dom"/>
</dbReference>
<evidence type="ECO:0000256" key="1">
    <source>
        <dbReference type="ARBA" id="ARBA00022723"/>
    </source>
</evidence>
<evidence type="ECO:0000313" key="6">
    <source>
        <dbReference type="Proteomes" id="UP000271162"/>
    </source>
</evidence>
<organism evidence="7">
    <name type="scientific">Nippostrongylus brasiliensis</name>
    <name type="common">Rat hookworm</name>
    <dbReference type="NCBI Taxonomy" id="27835"/>
    <lineage>
        <taxon>Eukaryota</taxon>
        <taxon>Metazoa</taxon>
        <taxon>Ecdysozoa</taxon>
        <taxon>Nematoda</taxon>
        <taxon>Chromadorea</taxon>
        <taxon>Rhabditida</taxon>
        <taxon>Rhabditina</taxon>
        <taxon>Rhabditomorpha</taxon>
        <taxon>Strongyloidea</taxon>
        <taxon>Heligmosomidae</taxon>
        <taxon>Nippostrongylus</taxon>
    </lineage>
</organism>
<keyword evidence="6" id="KW-1185">Reference proteome</keyword>
<keyword evidence="1" id="KW-0479">Metal-binding</keyword>
<dbReference type="InterPro" id="IPR035892">
    <property type="entry name" value="C2_domain_sf"/>
</dbReference>
<evidence type="ECO:0000313" key="5">
    <source>
        <dbReference type="EMBL" id="VDL83891.1"/>
    </source>
</evidence>
<name>A0A0N4YSD1_NIPBR</name>
<feature type="region of interest" description="Disordered" evidence="3">
    <location>
        <begin position="15"/>
        <end position="56"/>
    </location>
</feature>
<dbReference type="CDD" id="cd04042">
    <property type="entry name" value="C2A_MCTP_PRT"/>
    <property type="match status" value="1"/>
</dbReference>
<dbReference type="PANTHER" id="PTHR45911:SF4">
    <property type="entry name" value="MULTIPLE C2 AND TRANSMEMBRANE DOMAIN-CONTAINING PROTEIN"/>
    <property type="match status" value="1"/>
</dbReference>
<dbReference type="EMBL" id="UYSL01024854">
    <property type="protein sequence ID" value="VDL83891.1"/>
    <property type="molecule type" value="Genomic_DNA"/>
</dbReference>
<dbReference type="WBParaSite" id="NBR_0002015301-mRNA-1">
    <property type="protein sequence ID" value="NBR_0002015301-mRNA-1"/>
    <property type="gene ID" value="NBR_0002015301"/>
</dbReference>
<gene>
    <name evidence="5" type="ORF">NBR_LOCUS20154</name>
</gene>
<feature type="domain" description="C2" evidence="4">
    <location>
        <begin position="53"/>
        <end position="170"/>
    </location>
</feature>
<dbReference type="GO" id="GO:0046928">
    <property type="term" value="P:regulation of neurotransmitter secretion"/>
    <property type="evidence" value="ECO:0007669"/>
    <property type="project" value="TreeGrafter"/>
</dbReference>
<dbReference type="FunFam" id="2.60.40.150:FF:000256">
    <property type="entry name" value="Predicted protein"/>
    <property type="match status" value="1"/>
</dbReference>
<dbReference type="GO" id="GO:0005509">
    <property type="term" value="F:calcium ion binding"/>
    <property type="evidence" value="ECO:0007669"/>
    <property type="project" value="TreeGrafter"/>
</dbReference>
<dbReference type="PROSITE" id="PS50004">
    <property type="entry name" value="C2"/>
    <property type="match status" value="2"/>
</dbReference>
<reference evidence="7" key="1">
    <citation type="submission" date="2017-02" db="UniProtKB">
        <authorList>
            <consortium name="WormBaseParasite"/>
        </authorList>
    </citation>
    <scope>IDENTIFICATION</scope>
</reference>
<dbReference type="FunFam" id="2.60.40.150:FF:000167">
    <property type="entry name" value="Multiple C2 domains, transmembrane 2a"/>
    <property type="match status" value="1"/>
</dbReference>
<keyword evidence="2" id="KW-0106">Calcium</keyword>
<evidence type="ECO:0000259" key="4">
    <source>
        <dbReference type="PROSITE" id="PS50004"/>
    </source>
</evidence>
<dbReference type="SMART" id="SM00239">
    <property type="entry name" value="C2"/>
    <property type="match status" value="3"/>
</dbReference>
<dbReference type="STRING" id="27835.A0A0N4YSD1"/>